<dbReference type="Pfam" id="PF12770">
    <property type="entry name" value="CHAT"/>
    <property type="match status" value="1"/>
</dbReference>
<dbReference type="PROSITE" id="PS50005">
    <property type="entry name" value="TPR"/>
    <property type="match status" value="1"/>
</dbReference>
<evidence type="ECO:0000313" key="4">
    <source>
        <dbReference type="EMBL" id="TXE12752.1"/>
    </source>
</evidence>
<dbReference type="InterPro" id="IPR011990">
    <property type="entry name" value="TPR-like_helical_dom_sf"/>
</dbReference>
<evidence type="ECO:0000256" key="1">
    <source>
        <dbReference type="PROSITE-ProRule" id="PRU00339"/>
    </source>
</evidence>
<dbReference type="RefSeq" id="WP_147131305.1">
    <property type="nucleotide sequence ID" value="NZ_VOSC01000012.1"/>
</dbReference>
<dbReference type="PANTHER" id="PTHR10098">
    <property type="entry name" value="RAPSYN-RELATED"/>
    <property type="match status" value="1"/>
</dbReference>
<organism evidence="4 5">
    <name type="scientific">Seonamhaeicola algicola</name>
    <dbReference type="NCBI Taxonomy" id="1719036"/>
    <lineage>
        <taxon>Bacteria</taxon>
        <taxon>Pseudomonadati</taxon>
        <taxon>Bacteroidota</taxon>
        <taxon>Flavobacteriia</taxon>
        <taxon>Flavobacteriales</taxon>
        <taxon>Flavobacteriaceae</taxon>
    </lineage>
</organism>
<dbReference type="OrthoDB" id="9771112at2"/>
<dbReference type="PANTHER" id="PTHR10098:SF108">
    <property type="entry name" value="TETRATRICOPEPTIDE REPEAT PROTEIN 28"/>
    <property type="match status" value="1"/>
</dbReference>
<dbReference type="InterPro" id="IPR024983">
    <property type="entry name" value="CHAT_dom"/>
</dbReference>
<gene>
    <name evidence="4" type="ORF">FUA26_02845</name>
</gene>
<dbReference type="Proteomes" id="UP000321790">
    <property type="component" value="Unassembled WGS sequence"/>
</dbReference>
<evidence type="ECO:0000256" key="2">
    <source>
        <dbReference type="SAM" id="Phobius"/>
    </source>
</evidence>
<feature type="transmembrane region" description="Helical" evidence="2">
    <location>
        <begin position="878"/>
        <end position="895"/>
    </location>
</feature>
<keyword evidence="1" id="KW-0802">TPR repeat</keyword>
<sequence>MTANKLLFIFLGLCNLIGGQSEISNLKLKIEDFYIEKQYDSVVNISKNYSWKSLKFINENDSLVASEVFHNIANSYYEKANYTTAIAFYNKSIIFSPKNPEGLNQKGRALYDRAFAEYEIQNYTQSYKTVKQAEVVLSALSNPDYDYLLSVYADLAGEATTLGFYDEAEFYLDKGFNLYQNNKGNFKTNVANASKLVLFHHKYIRLFAYSGNQVKLLKHINKLQTLKNKRVFNATENLMLAVAYNYVGDFYLEKKEPNTTVYNAYLNQGIAYLNKGLLYLDKKAYSGNYTQILFNKAKYYMYSKAYKKALLVNNEIQQIVSENDARMPFFKAQEAFIYLRAKNKAKAINAYKNVVNFIHASKTKLRADYSNFKPSTVVSHSDLLAELADTFVKAYPNDHRVLNEMAYCYHLSLKQLIASYEGEWFSKSLKEYYDKAIAGVLKLKSQGYGNISNAELLQIIETTENRLVWKRYIQNQAFTKYGLEQHVFNEDIHLRKQLVGAIKNNDSLNVAELKFKIEKHNTQLKNKYPNIYKYAYDAFDINNFKNEIPDKTLVLKYKIVDTTLCAFEITKQSVKVTYKVFDSVANKKVVSYLKTLKNRGENKPLAENLWQLLKPTNSNAYTSLIVLPDGVLNNFPFETLVDEGEYLVNNKVVSYASHLVFLEQASKSTTLKKVVVCAPNYSKGNTLNGAKYEKEMLSNMFPNAFIDIKKLTKNELFDKAKQASILHLAMHVKINEVNSELSYFMFDEANTVNNLHLEELYAYKLQANLAFLGACNTGVSLNNGVNGAASIQRAFFMAGVPSVISSFWNVPDDATKKIVSNFYSNLKKGQTKAEALQKAKISYLKGVEDADLSKPYYWAGFVLSGSTNAMLVEDKQNYCMVALVLLGFVFIIGLLKRFK</sequence>
<reference evidence="5" key="1">
    <citation type="submission" date="2019-08" db="EMBL/GenBank/DDBJ databases">
        <title>Seonamhaeicola sediminis sp. nov., isolated from marine sediment.</title>
        <authorList>
            <person name="Cao W.R."/>
        </authorList>
    </citation>
    <scope>NUCLEOTIDE SEQUENCE [LARGE SCALE GENOMIC DNA]</scope>
    <source>
        <strain evidence="5">Gy8</strain>
    </source>
</reference>
<dbReference type="SUPFAM" id="SSF48452">
    <property type="entry name" value="TPR-like"/>
    <property type="match status" value="1"/>
</dbReference>
<name>A0A5C7B4E5_9FLAO</name>
<keyword evidence="2" id="KW-0812">Transmembrane</keyword>
<keyword evidence="5" id="KW-1185">Reference proteome</keyword>
<keyword evidence="2" id="KW-1133">Transmembrane helix</keyword>
<feature type="domain" description="CHAT" evidence="3">
    <location>
        <begin position="604"/>
        <end position="866"/>
    </location>
</feature>
<dbReference type="EMBL" id="VOSC01000012">
    <property type="protein sequence ID" value="TXE12752.1"/>
    <property type="molecule type" value="Genomic_DNA"/>
</dbReference>
<comment type="caution">
    <text evidence="4">The sequence shown here is derived from an EMBL/GenBank/DDBJ whole genome shotgun (WGS) entry which is preliminary data.</text>
</comment>
<dbReference type="InterPro" id="IPR019734">
    <property type="entry name" value="TPR_rpt"/>
</dbReference>
<dbReference type="Gene3D" id="1.25.40.10">
    <property type="entry name" value="Tetratricopeptide repeat domain"/>
    <property type="match status" value="1"/>
</dbReference>
<keyword evidence="2" id="KW-0472">Membrane</keyword>
<dbReference type="SMART" id="SM00028">
    <property type="entry name" value="TPR"/>
    <property type="match status" value="5"/>
</dbReference>
<evidence type="ECO:0000259" key="3">
    <source>
        <dbReference type="Pfam" id="PF12770"/>
    </source>
</evidence>
<accession>A0A5C7B4E5</accession>
<dbReference type="AlphaFoldDB" id="A0A5C7B4E5"/>
<protein>
    <submittedName>
        <fullName evidence="4">CHAT domain-containing protein</fullName>
    </submittedName>
</protein>
<evidence type="ECO:0000313" key="5">
    <source>
        <dbReference type="Proteomes" id="UP000321790"/>
    </source>
</evidence>
<proteinExistence type="predicted"/>
<feature type="repeat" description="TPR" evidence="1">
    <location>
        <begin position="66"/>
        <end position="99"/>
    </location>
</feature>